<reference evidence="2" key="1">
    <citation type="submission" date="2021-03" db="EMBL/GenBank/DDBJ databases">
        <title>Comparative genomics and phylogenomic investigation of the class Geoglossomycetes provide insights into ecological specialization and systematics.</title>
        <authorList>
            <person name="Melie T."/>
            <person name="Pirro S."/>
            <person name="Miller A.N."/>
            <person name="Quandt A."/>
        </authorList>
    </citation>
    <scope>NUCLEOTIDE SEQUENCE</scope>
    <source>
        <strain evidence="2">CAQ_001_2017</strain>
    </source>
</reference>
<evidence type="ECO:0000313" key="2">
    <source>
        <dbReference type="EMBL" id="KAH0556115.1"/>
    </source>
</evidence>
<accession>A0A9P8L897</accession>
<gene>
    <name evidence="2" type="ORF">GP486_005948</name>
</gene>
<feature type="region of interest" description="Disordered" evidence="1">
    <location>
        <begin position="1"/>
        <end position="81"/>
    </location>
</feature>
<feature type="compositionally biased region" description="Basic and acidic residues" evidence="1">
    <location>
        <begin position="133"/>
        <end position="150"/>
    </location>
</feature>
<feature type="compositionally biased region" description="Low complexity" evidence="1">
    <location>
        <begin position="10"/>
        <end position="25"/>
    </location>
</feature>
<feature type="region of interest" description="Disordered" evidence="1">
    <location>
        <begin position="103"/>
        <end position="161"/>
    </location>
</feature>
<dbReference type="PANTHER" id="PTHR38702:SF1">
    <property type="entry name" value="CALPONIN-HOMOLOGY (CH) DOMAIN-CONTAINING PROTEIN"/>
    <property type="match status" value="1"/>
</dbReference>
<comment type="caution">
    <text evidence="2">The sequence shown here is derived from an EMBL/GenBank/DDBJ whole genome shotgun (WGS) entry which is preliminary data.</text>
</comment>
<feature type="non-terminal residue" evidence="2">
    <location>
        <position position="477"/>
    </location>
</feature>
<evidence type="ECO:0000313" key="3">
    <source>
        <dbReference type="Proteomes" id="UP000750711"/>
    </source>
</evidence>
<keyword evidence="3" id="KW-1185">Reference proteome</keyword>
<evidence type="ECO:0000256" key="1">
    <source>
        <dbReference type="SAM" id="MobiDB-lite"/>
    </source>
</evidence>
<dbReference type="PANTHER" id="PTHR38702">
    <property type="entry name" value="CALPONIN-HOMOLOGY (CH) DOMAIN-CONTAINING PROTEIN"/>
    <property type="match status" value="1"/>
</dbReference>
<feature type="region of interest" description="Disordered" evidence="1">
    <location>
        <begin position="234"/>
        <end position="265"/>
    </location>
</feature>
<name>A0A9P8L897_9PEZI</name>
<dbReference type="Proteomes" id="UP000750711">
    <property type="component" value="Unassembled WGS sequence"/>
</dbReference>
<proteinExistence type="predicted"/>
<dbReference type="AlphaFoldDB" id="A0A9P8L897"/>
<dbReference type="EMBL" id="JAGHQM010001219">
    <property type="protein sequence ID" value="KAH0556115.1"/>
    <property type="molecule type" value="Genomic_DNA"/>
</dbReference>
<feature type="compositionally biased region" description="Polar residues" evidence="1">
    <location>
        <begin position="71"/>
        <end position="81"/>
    </location>
</feature>
<feature type="compositionally biased region" description="Basic and acidic residues" evidence="1">
    <location>
        <begin position="234"/>
        <end position="252"/>
    </location>
</feature>
<sequence>MAADRPASPPSLRTSSPSPSASPTPAVFTCPPLERSVSTASTASSVSGRSSMSRSSDATALRRGYVRPQATEFSKSARQRQSVMSLGSIAHLQYYFARTGLLDGKGGQLHSGKPLSKNKKRHGSSTLPPLETSLDKMHLAPHAGSDRRDSTYSSLRSSPEPLVSLDAAAGGMVESPIEEEDEELSVDYEDQEPMMLPPTVSTYNYRTEEVVPPPDVETLRRELRECLEDAKKVLSEADRDREKEQQSLDSGDKSLPPPPSSNQGWYEMQGMHLLDILTLAIRAMKVYSTTHEQPARLSAIKSERKIREELLAALEVLKRMAGRKFAGGMRQEESDAMHNWIGSVEALIQEEERREQLEQQKRAGWVWMRGDWVGREREREWLFLQSFDDDPSTLPRWDESSTTFPTPFLKTLQSGLRLVNLHNALVKASKRPFGGIPVFHTDTAKPYRAAENLRFWIKAAEIRWEVRLKVDVMGVVL</sequence>
<feature type="compositionally biased region" description="Low complexity" evidence="1">
    <location>
        <begin position="36"/>
        <end position="56"/>
    </location>
</feature>
<organism evidence="2 3">
    <name type="scientific">Trichoglossum hirsutum</name>
    <dbReference type="NCBI Taxonomy" id="265104"/>
    <lineage>
        <taxon>Eukaryota</taxon>
        <taxon>Fungi</taxon>
        <taxon>Dikarya</taxon>
        <taxon>Ascomycota</taxon>
        <taxon>Pezizomycotina</taxon>
        <taxon>Geoglossomycetes</taxon>
        <taxon>Geoglossales</taxon>
        <taxon>Geoglossaceae</taxon>
        <taxon>Trichoglossum</taxon>
    </lineage>
</organism>
<protein>
    <submittedName>
        <fullName evidence="2">Uncharacterized protein</fullName>
    </submittedName>
</protein>